<dbReference type="InterPro" id="IPR037185">
    <property type="entry name" value="EmrE-like"/>
</dbReference>
<keyword evidence="10" id="KW-1185">Reference proteome</keyword>
<dbReference type="PATRIC" id="fig|540747.5.peg.2667"/>
<reference evidence="9 11" key="2">
    <citation type="submission" date="2018-08" db="EMBL/GenBank/DDBJ databases">
        <title>Genetic Globetrotter - A new plasmid hitch-hiking vast phylogenetic and geographic distances.</title>
        <authorList>
            <person name="Vollmers J."/>
            <person name="Petersen J."/>
        </authorList>
    </citation>
    <scope>NUCLEOTIDE SEQUENCE [LARGE SCALE GENOMIC DNA]</scope>
    <source>
        <strain evidence="9 11">DSM 26383</strain>
    </source>
</reference>
<dbReference type="OrthoDB" id="9812899at2"/>
<dbReference type="PANTHER" id="PTHR22911">
    <property type="entry name" value="ACYL-MALONYL CONDENSING ENZYME-RELATED"/>
    <property type="match status" value="1"/>
</dbReference>
<reference evidence="8 10" key="1">
    <citation type="submission" date="2015-04" db="EMBL/GenBank/DDBJ databases">
        <title>The draft genome sequence of Roseovarius indicus B108T.</title>
        <authorList>
            <person name="Li G."/>
            <person name="Lai Q."/>
            <person name="Shao Z."/>
            <person name="Yan P."/>
        </authorList>
    </citation>
    <scope>NUCLEOTIDE SEQUENCE [LARGE SCALE GENOMIC DNA]</scope>
    <source>
        <strain evidence="8 10">B108</strain>
    </source>
</reference>
<evidence type="ECO:0000313" key="8">
    <source>
        <dbReference type="EMBL" id="KRS19106.1"/>
    </source>
</evidence>
<feature type="transmembrane region" description="Helical" evidence="6">
    <location>
        <begin position="129"/>
        <end position="146"/>
    </location>
</feature>
<evidence type="ECO:0000256" key="2">
    <source>
        <dbReference type="ARBA" id="ARBA00009853"/>
    </source>
</evidence>
<feature type="transmembrane region" description="Helical" evidence="6">
    <location>
        <begin position="12"/>
        <end position="32"/>
    </location>
</feature>
<name>A0A0T5PCX4_9RHOB</name>
<dbReference type="STRING" id="540747.SAMN04488031_103147"/>
<dbReference type="Proteomes" id="UP000325785">
    <property type="component" value="Chromosome"/>
</dbReference>
<comment type="subcellular location">
    <subcellularLocation>
        <location evidence="1">Membrane</location>
        <topology evidence="1">Multi-pass membrane protein</topology>
    </subcellularLocation>
</comment>
<proteinExistence type="inferred from homology"/>
<dbReference type="KEGG" id="rid:RIdsm_01734"/>
<evidence type="ECO:0000256" key="3">
    <source>
        <dbReference type="ARBA" id="ARBA00022692"/>
    </source>
</evidence>
<dbReference type="GO" id="GO:0016020">
    <property type="term" value="C:membrane"/>
    <property type="evidence" value="ECO:0007669"/>
    <property type="project" value="UniProtKB-SubCell"/>
</dbReference>
<keyword evidence="4 6" id="KW-1133">Transmembrane helix</keyword>
<evidence type="ECO:0000313" key="11">
    <source>
        <dbReference type="Proteomes" id="UP000325785"/>
    </source>
</evidence>
<gene>
    <name evidence="9" type="ORF">RIdsm_01734</name>
    <name evidence="8" type="ORF">XM52_05445</name>
</gene>
<evidence type="ECO:0000313" key="10">
    <source>
        <dbReference type="Proteomes" id="UP000051401"/>
    </source>
</evidence>
<feature type="transmembrane region" description="Helical" evidence="6">
    <location>
        <begin position="272"/>
        <end position="289"/>
    </location>
</feature>
<evidence type="ECO:0000256" key="1">
    <source>
        <dbReference type="ARBA" id="ARBA00004141"/>
    </source>
</evidence>
<feature type="transmembrane region" description="Helical" evidence="6">
    <location>
        <begin position="249"/>
        <end position="266"/>
    </location>
</feature>
<feature type="transmembrane region" description="Helical" evidence="6">
    <location>
        <begin position="44"/>
        <end position="63"/>
    </location>
</feature>
<evidence type="ECO:0000259" key="7">
    <source>
        <dbReference type="Pfam" id="PF00892"/>
    </source>
</evidence>
<dbReference type="AlphaFoldDB" id="A0A0T5PCX4"/>
<dbReference type="EMBL" id="CP031598">
    <property type="protein sequence ID" value="QEW25941.1"/>
    <property type="molecule type" value="Genomic_DNA"/>
</dbReference>
<evidence type="ECO:0000256" key="5">
    <source>
        <dbReference type="ARBA" id="ARBA00023136"/>
    </source>
</evidence>
<dbReference type="Proteomes" id="UP000051401">
    <property type="component" value="Unassembled WGS sequence"/>
</dbReference>
<accession>A0A0T5PCX4</accession>
<dbReference type="SUPFAM" id="SSF103481">
    <property type="entry name" value="Multidrug resistance efflux transporter EmrE"/>
    <property type="match status" value="2"/>
</dbReference>
<feature type="domain" description="EamA" evidence="7">
    <location>
        <begin position="10"/>
        <end position="146"/>
    </location>
</feature>
<feature type="transmembrane region" description="Helical" evidence="6">
    <location>
        <begin position="100"/>
        <end position="122"/>
    </location>
</feature>
<evidence type="ECO:0000256" key="4">
    <source>
        <dbReference type="ARBA" id="ARBA00022989"/>
    </source>
</evidence>
<evidence type="ECO:0000313" key="9">
    <source>
        <dbReference type="EMBL" id="QEW25941.1"/>
    </source>
</evidence>
<dbReference type="Pfam" id="PF00892">
    <property type="entry name" value="EamA"/>
    <property type="match status" value="2"/>
</dbReference>
<dbReference type="RefSeq" id="WP_057814033.1">
    <property type="nucleotide sequence ID" value="NZ_CP031598.1"/>
</dbReference>
<protein>
    <submittedName>
        <fullName evidence="9">Carboxylate/amino acid/amine transporter</fullName>
    </submittedName>
</protein>
<feature type="domain" description="EamA" evidence="7">
    <location>
        <begin position="157"/>
        <end position="288"/>
    </location>
</feature>
<dbReference type="EMBL" id="LAXI01000002">
    <property type="protein sequence ID" value="KRS19106.1"/>
    <property type="molecule type" value="Genomic_DNA"/>
</dbReference>
<sequence>MTGRTNNAVMGILISIVALVLFDFMALIIKALSVRYAAAELSAYRNLFGLVPSALALWMTATWRRGDRSLRMRQWRLAVGRGMAVTLAQLLFYLSLGLMAFATATTISYTTALFTTALAVPLLGERVGVIRWAAVAIGFVGVLLIMRPGTDAFAWHMLLPFGASALYAFTGVSARMVDEGVPTPLFNLYSSAVAAVGSVVLAFALGGFSPLASWYDAGMIFLMGLFGGSAVLCLVVSFRMTEPSNLAPFSYFGIPIAFVFGWLFFGEAPIDTLMPGALLIVFGGLMIVFRERRLRRAGRLVE</sequence>
<organism evidence="8 10">
    <name type="scientific">Roseovarius indicus</name>
    <dbReference type="NCBI Taxonomy" id="540747"/>
    <lineage>
        <taxon>Bacteria</taxon>
        <taxon>Pseudomonadati</taxon>
        <taxon>Pseudomonadota</taxon>
        <taxon>Alphaproteobacteria</taxon>
        <taxon>Rhodobacterales</taxon>
        <taxon>Roseobacteraceae</taxon>
        <taxon>Roseovarius</taxon>
    </lineage>
</organism>
<feature type="transmembrane region" description="Helical" evidence="6">
    <location>
        <begin position="75"/>
        <end position="94"/>
    </location>
</feature>
<evidence type="ECO:0000256" key="6">
    <source>
        <dbReference type="SAM" id="Phobius"/>
    </source>
</evidence>
<keyword evidence="3 6" id="KW-0812">Transmembrane</keyword>
<feature type="transmembrane region" description="Helical" evidence="6">
    <location>
        <begin position="186"/>
        <end position="208"/>
    </location>
</feature>
<dbReference type="PANTHER" id="PTHR22911:SF6">
    <property type="entry name" value="SOLUTE CARRIER FAMILY 35 MEMBER G1"/>
    <property type="match status" value="1"/>
</dbReference>
<feature type="transmembrane region" description="Helical" evidence="6">
    <location>
        <begin position="152"/>
        <end position="174"/>
    </location>
</feature>
<feature type="transmembrane region" description="Helical" evidence="6">
    <location>
        <begin position="214"/>
        <end position="237"/>
    </location>
</feature>
<dbReference type="InterPro" id="IPR000620">
    <property type="entry name" value="EamA_dom"/>
</dbReference>
<comment type="similarity">
    <text evidence="2">Belongs to the drug/metabolite transporter (DMT) superfamily. 10 TMS drug/metabolite exporter (DME) (TC 2.A.7.3) family.</text>
</comment>
<keyword evidence="5 6" id="KW-0472">Membrane</keyword>